<gene>
    <name evidence="2" type="ORF">Vretifemale_8328</name>
</gene>
<sequence>MGCSTRSAPPLSAIPRINTKYSPILDEICNQPQSLTANLASSLLPVGPKFTNVPAFCELPLAPADPDDPAPEPLGPSLVLAAAPKELLDGTRSGTDTGLEGPAALPSNRRPVPANARNLGSSGSGAEAGPAAAPAPAFPSAAAGAAASG</sequence>
<feature type="compositionally biased region" description="Low complexity" evidence="1">
    <location>
        <begin position="120"/>
        <end position="149"/>
    </location>
</feature>
<dbReference type="AlphaFoldDB" id="A0A8J4CF43"/>
<evidence type="ECO:0000313" key="2">
    <source>
        <dbReference type="EMBL" id="GIL78933.1"/>
    </source>
</evidence>
<evidence type="ECO:0000313" key="3">
    <source>
        <dbReference type="Proteomes" id="UP000747110"/>
    </source>
</evidence>
<name>A0A8J4CF43_9CHLO</name>
<dbReference type="Proteomes" id="UP000747110">
    <property type="component" value="Unassembled WGS sequence"/>
</dbReference>
<proteinExistence type="predicted"/>
<protein>
    <submittedName>
        <fullName evidence="2">Uncharacterized protein</fullName>
    </submittedName>
</protein>
<reference evidence="2" key="1">
    <citation type="journal article" date="2021" name="Proc. Natl. Acad. Sci. U.S.A.">
        <title>Three genomes in the algal genus Volvox reveal the fate of a haploid sex-determining region after a transition to homothallism.</title>
        <authorList>
            <person name="Yamamoto K."/>
            <person name="Hamaji T."/>
            <person name="Kawai-Toyooka H."/>
            <person name="Matsuzaki R."/>
            <person name="Takahashi F."/>
            <person name="Nishimura Y."/>
            <person name="Kawachi M."/>
            <person name="Noguchi H."/>
            <person name="Minakuchi Y."/>
            <person name="Umen J.G."/>
            <person name="Toyoda A."/>
            <person name="Nozaki H."/>
        </authorList>
    </citation>
    <scope>NUCLEOTIDE SEQUENCE</scope>
    <source>
        <strain evidence="2">NIES-3786</strain>
    </source>
</reference>
<evidence type="ECO:0000256" key="1">
    <source>
        <dbReference type="SAM" id="MobiDB-lite"/>
    </source>
</evidence>
<comment type="caution">
    <text evidence="2">The sequence shown here is derived from an EMBL/GenBank/DDBJ whole genome shotgun (WGS) entry which is preliminary data.</text>
</comment>
<organism evidence="2 3">
    <name type="scientific">Volvox reticuliferus</name>
    <dbReference type="NCBI Taxonomy" id="1737510"/>
    <lineage>
        <taxon>Eukaryota</taxon>
        <taxon>Viridiplantae</taxon>
        <taxon>Chlorophyta</taxon>
        <taxon>core chlorophytes</taxon>
        <taxon>Chlorophyceae</taxon>
        <taxon>CS clade</taxon>
        <taxon>Chlamydomonadales</taxon>
        <taxon>Volvocaceae</taxon>
        <taxon>Volvox</taxon>
    </lineage>
</organism>
<feature type="region of interest" description="Disordered" evidence="1">
    <location>
        <begin position="83"/>
        <end position="149"/>
    </location>
</feature>
<dbReference type="EMBL" id="BNCP01000014">
    <property type="protein sequence ID" value="GIL78933.1"/>
    <property type="molecule type" value="Genomic_DNA"/>
</dbReference>
<accession>A0A8J4CF43</accession>
<keyword evidence="3" id="KW-1185">Reference proteome</keyword>